<sequence length="194" mass="21988">MKKIFKYWLITLTTLLLVACGNDPNITAPDNDLNHNPVTTEESQKNKQTSTQTQIEFTPEEFDTDNLKGTNIFVKNGLAHIFFGSINRDGKATGYHYEGLAPDVTIIESTRSKTDRHGVYRAKITIDGEPKKAYSSFFPQKWTPQEVVDAINEAYENSEHISGNIFEGESQGIKIQMYLTDDDKIISAFPIYER</sequence>
<dbReference type="RefSeq" id="WP_078755028.1">
    <property type="nucleotide sequence ID" value="NZ_FUWO01000001.1"/>
</dbReference>
<organism evidence="4 5">
    <name type="scientific">Globicatella sulfidifaciens DSM 15739</name>
    <dbReference type="NCBI Taxonomy" id="1121925"/>
    <lineage>
        <taxon>Bacteria</taxon>
        <taxon>Bacillati</taxon>
        <taxon>Bacillota</taxon>
        <taxon>Bacilli</taxon>
        <taxon>Lactobacillales</taxon>
        <taxon>Aerococcaceae</taxon>
        <taxon>Globicatella</taxon>
    </lineage>
</organism>
<feature type="chain" id="PRO_5038553397" evidence="2">
    <location>
        <begin position="22"/>
        <end position="194"/>
    </location>
</feature>
<dbReference type="Proteomes" id="UP000189941">
    <property type="component" value="Unassembled WGS sequence"/>
</dbReference>
<evidence type="ECO:0000313" key="5">
    <source>
        <dbReference type="Proteomes" id="UP000189941"/>
    </source>
</evidence>
<dbReference type="EMBL" id="FUWO01000001">
    <property type="protein sequence ID" value="SJZ31212.1"/>
    <property type="molecule type" value="Genomic_DNA"/>
</dbReference>
<keyword evidence="5" id="KW-1185">Reference proteome</keyword>
<evidence type="ECO:0000256" key="1">
    <source>
        <dbReference type="SAM" id="MobiDB-lite"/>
    </source>
</evidence>
<evidence type="ECO:0000256" key="2">
    <source>
        <dbReference type="SAM" id="SignalP"/>
    </source>
</evidence>
<feature type="region of interest" description="Disordered" evidence="1">
    <location>
        <begin position="28"/>
        <end position="52"/>
    </location>
</feature>
<keyword evidence="2" id="KW-0732">Signal</keyword>
<dbReference type="Pfam" id="PF14436">
    <property type="entry name" value="EndoU_bacteria"/>
    <property type="match status" value="1"/>
</dbReference>
<evidence type="ECO:0000259" key="3">
    <source>
        <dbReference type="Pfam" id="PF14436"/>
    </source>
</evidence>
<proteinExistence type="predicted"/>
<accession>A0A1T4JM19</accession>
<name>A0A1T4JM19_9LACT</name>
<dbReference type="InterPro" id="IPR029501">
    <property type="entry name" value="EndoU_bac"/>
</dbReference>
<feature type="signal peptide" evidence="2">
    <location>
        <begin position="1"/>
        <end position="21"/>
    </location>
</feature>
<dbReference type="AlphaFoldDB" id="A0A1T4JM19"/>
<evidence type="ECO:0000313" key="4">
    <source>
        <dbReference type="EMBL" id="SJZ31212.1"/>
    </source>
</evidence>
<dbReference type="OrthoDB" id="9809490at2"/>
<protein>
    <submittedName>
        <fullName evidence="4">EndoU nuclease</fullName>
    </submittedName>
</protein>
<dbReference type="STRING" id="1121925.SAMN02746011_00149"/>
<reference evidence="5" key="1">
    <citation type="submission" date="2017-02" db="EMBL/GenBank/DDBJ databases">
        <authorList>
            <person name="Varghese N."/>
            <person name="Submissions S."/>
        </authorList>
    </citation>
    <scope>NUCLEOTIDE SEQUENCE [LARGE SCALE GENOMIC DNA]</scope>
    <source>
        <strain evidence="5">DSM 15739</strain>
    </source>
</reference>
<feature type="domain" description="Bacterial EndoU nuclease" evidence="3">
    <location>
        <begin position="76"/>
        <end position="191"/>
    </location>
</feature>
<dbReference type="PROSITE" id="PS51257">
    <property type="entry name" value="PROKAR_LIPOPROTEIN"/>
    <property type="match status" value="1"/>
</dbReference>
<dbReference type="GO" id="GO:0004519">
    <property type="term" value="F:endonuclease activity"/>
    <property type="evidence" value="ECO:0007669"/>
    <property type="project" value="InterPro"/>
</dbReference>
<gene>
    <name evidence="4" type="ORF">SAMN02746011_00149</name>
</gene>